<feature type="domain" description="B-cell receptor CD22 first Ig-like" evidence="2">
    <location>
        <begin position="3"/>
        <end position="55"/>
    </location>
</feature>
<evidence type="ECO:0000313" key="4">
    <source>
        <dbReference type="Proteomes" id="UP000827986"/>
    </source>
</evidence>
<evidence type="ECO:0000259" key="2">
    <source>
        <dbReference type="Pfam" id="PF24518"/>
    </source>
</evidence>
<accession>A0A9D4B4I4</accession>
<dbReference type="Proteomes" id="UP000827986">
    <property type="component" value="Unassembled WGS sequence"/>
</dbReference>
<feature type="region of interest" description="Disordered" evidence="1">
    <location>
        <begin position="57"/>
        <end position="108"/>
    </location>
</feature>
<keyword evidence="4" id="KW-1185">Reference proteome</keyword>
<dbReference type="InterPro" id="IPR036179">
    <property type="entry name" value="Ig-like_dom_sf"/>
</dbReference>
<name>A0A9D4B4I4_9SAUR</name>
<dbReference type="Gene3D" id="2.60.40.10">
    <property type="entry name" value="Immunoglobulins"/>
    <property type="match status" value="1"/>
</dbReference>
<dbReference type="EMBL" id="JAHDVG010000471">
    <property type="protein sequence ID" value="KAH1179955.1"/>
    <property type="molecule type" value="Genomic_DNA"/>
</dbReference>
<comment type="caution">
    <text evidence="3">The sequence shown here is derived from an EMBL/GenBank/DDBJ whole genome shotgun (WGS) entry which is preliminary data.</text>
</comment>
<reference evidence="3" key="1">
    <citation type="submission" date="2021-09" db="EMBL/GenBank/DDBJ databases">
        <title>The genome of Mauremys mutica provides insights into the evolution of semi-aquatic lifestyle.</title>
        <authorList>
            <person name="Gong S."/>
            <person name="Gao Y."/>
        </authorList>
    </citation>
    <scope>NUCLEOTIDE SEQUENCE</scope>
    <source>
        <strain evidence="3">MM-2020</strain>
        <tissue evidence="3">Muscle</tissue>
    </source>
</reference>
<dbReference type="InterPro" id="IPR013783">
    <property type="entry name" value="Ig-like_fold"/>
</dbReference>
<evidence type="ECO:0000313" key="3">
    <source>
        <dbReference type="EMBL" id="KAH1179955.1"/>
    </source>
</evidence>
<proteinExistence type="predicted"/>
<protein>
    <recommendedName>
        <fullName evidence="2">B-cell receptor CD22 first Ig-like domain-containing protein</fullName>
    </recommendedName>
</protein>
<dbReference type="SUPFAM" id="SSF48726">
    <property type="entry name" value="Immunoglobulin"/>
    <property type="match status" value="1"/>
</dbReference>
<dbReference type="AlphaFoldDB" id="A0A9D4B4I4"/>
<dbReference type="InterPro" id="IPR056386">
    <property type="entry name" value="Ig_CD22"/>
</dbReference>
<feature type="compositionally biased region" description="Polar residues" evidence="1">
    <location>
        <begin position="57"/>
        <end position="89"/>
    </location>
</feature>
<sequence length="108" mass="12053">MDQIVYHSDEARVHGDFKGRVRYLGDLQHNCSLRVAGLRPSDQGTYRFRFEVVTNGSSRNASMSEPGQQLSVSGNQVPSSTPCSTQRPWITSERAPHTKPLRLTLQPA</sequence>
<gene>
    <name evidence="3" type="ORF">KIL84_006005</name>
</gene>
<organism evidence="3 4">
    <name type="scientific">Mauremys mutica</name>
    <name type="common">yellowpond turtle</name>
    <dbReference type="NCBI Taxonomy" id="74926"/>
    <lineage>
        <taxon>Eukaryota</taxon>
        <taxon>Metazoa</taxon>
        <taxon>Chordata</taxon>
        <taxon>Craniata</taxon>
        <taxon>Vertebrata</taxon>
        <taxon>Euteleostomi</taxon>
        <taxon>Archelosauria</taxon>
        <taxon>Testudinata</taxon>
        <taxon>Testudines</taxon>
        <taxon>Cryptodira</taxon>
        <taxon>Durocryptodira</taxon>
        <taxon>Testudinoidea</taxon>
        <taxon>Geoemydidae</taxon>
        <taxon>Geoemydinae</taxon>
        <taxon>Mauremys</taxon>
    </lineage>
</organism>
<evidence type="ECO:0000256" key="1">
    <source>
        <dbReference type="SAM" id="MobiDB-lite"/>
    </source>
</evidence>
<dbReference type="Pfam" id="PF24518">
    <property type="entry name" value="Ig_CD22"/>
    <property type="match status" value="1"/>
</dbReference>